<name>A0A558AN45_9PSEU</name>
<evidence type="ECO:0000313" key="3">
    <source>
        <dbReference type="Proteomes" id="UP000318578"/>
    </source>
</evidence>
<sequence length="96" mass="10819">MRYLSELPYTREDYERGLREQAATRRARVSPRLVLDVAVVAACIALAIVFGAFELWWGAVLLSVVAVGCLLDFVLIAGPKHHRWRVLTTELGIREP</sequence>
<accession>A0A558AN45</accession>
<dbReference type="OrthoDB" id="3629536at2"/>
<gene>
    <name evidence="2" type="ORF">FNH06_02495</name>
</gene>
<reference evidence="2 3" key="1">
    <citation type="submission" date="2019-07" db="EMBL/GenBank/DDBJ databases">
        <title>New species of Amycolatopsis and Streptomyces.</title>
        <authorList>
            <person name="Duangmal K."/>
            <person name="Teo W.F.A."/>
            <person name="Lipun K."/>
        </authorList>
    </citation>
    <scope>NUCLEOTIDE SEQUENCE [LARGE SCALE GENOMIC DNA]</scope>
    <source>
        <strain evidence="2 3">JCM 30562</strain>
    </source>
</reference>
<feature type="transmembrane region" description="Helical" evidence="1">
    <location>
        <begin position="59"/>
        <end position="78"/>
    </location>
</feature>
<proteinExistence type="predicted"/>
<organism evidence="2 3">
    <name type="scientific">Amycolatopsis acidiphila</name>
    <dbReference type="NCBI Taxonomy" id="715473"/>
    <lineage>
        <taxon>Bacteria</taxon>
        <taxon>Bacillati</taxon>
        <taxon>Actinomycetota</taxon>
        <taxon>Actinomycetes</taxon>
        <taxon>Pseudonocardiales</taxon>
        <taxon>Pseudonocardiaceae</taxon>
        <taxon>Amycolatopsis</taxon>
    </lineage>
</organism>
<feature type="transmembrane region" description="Helical" evidence="1">
    <location>
        <begin position="33"/>
        <end position="53"/>
    </location>
</feature>
<dbReference type="AlphaFoldDB" id="A0A558AN45"/>
<evidence type="ECO:0000313" key="2">
    <source>
        <dbReference type="EMBL" id="TVT25686.1"/>
    </source>
</evidence>
<dbReference type="EMBL" id="VJZA01000002">
    <property type="protein sequence ID" value="TVT25686.1"/>
    <property type="molecule type" value="Genomic_DNA"/>
</dbReference>
<keyword evidence="1" id="KW-0812">Transmembrane</keyword>
<keyword evidence="3" id="KW-1185">Reference proteome</keyword>
<evidence type="ECO:0000256" key="1">
    <source>
        <dbReference type="SAM" id="Phobius"/>
    </source>
</evidence>
<protein>
    <submittedName>
        <fullName evidence="2">Uncharacterized protein</fullName>
    </submittedName>
</protein>
<dbReference type="RefSeq" id="WP_144632934.1">
    <property type="nucleotide sequence ID" value="NZ_BNAX01000013.1"/>
</dbReference>
<comment type="caution">
    <text evidence="2">The sequence shown here is derived from an EMBL/GenBank/DDBJ whole genome shotgun (WGS) entry which is preliminary data.</text>
</comment>
<keyword evidence="1" id="KW-1133">Transmembrane helix</keyword>
<keyword evidence="1" id="KW-0472">Membrane</keyword>
<dbReference type="Proteomes" id="UP000318578">
    <property type="component" value="Unassembled WGS sequence"/>
</dbReference>